<organism evidence="3 4">
    <name type="scientific">Stenotrophomonas panacihumi</name>
    <dbReference type="NCBI Taxonomy" id="676599"/>
    <lineage>
        <taxon>Bacteria</taxon>
        <taxon>Pseudomonadati</taxon>
        <taxon>Pseudomonadota</taxon>
        <taxon>Gammaproteobacteria</taxon>
        <taxon>Lysobacterales</taxon>
        <taxon>Lysobacteraceae</taxon>
        <taxon>Stenotrophomonas</taxon>
    </lineage>
</organism>
<evidence type="ECO:0000259" key="2">
    <source>
        <dbReference type="Pfam" id="PF14257"/>
    </source>
</evidence>
<name>A0A0R0A7I8_9GAMM</name>
<keyword evidence="1" id="KW-0472">Membrane</keyword>
<proteinExistence type="predicted"/>
<protein>
    <recommendedName>
        <fullName evidence="2">DUF4349 domain-containing protein</fullName>
    </recommendedName>
</protein>
<evidence type="ECO:0000256" key="1">
    <source>
        <dbReference type="SAM" id="Phobius"/>
    </source>
</evidence>
<reference evidence="3 4" key="1">
    <citation type="submission" date="2015-10" db="EMBL/GenBank/DDBJ databases">
        <title>Genome sequencing and analysis of members of genus Stenotrophomonas.</title>
        <authorList>
            <person name="Patil P.P."/>
            <person name="Midha S."/>
            <person name="Patil P.B."/>
        </authorList>
    </citation>
    <scope>NUCLEOTIDE SEQUENCE [LARGE SCALE GENOMIC DNA]</scope>
    <source>
        <strain evidence="3 4">JCM 16536</strain>
    </source>
</reference>
<dbReference type="Pfam" id="PF14257">
    <property type="entry name" value="DUF4349"/>
    <property type="match status" value="1"/>
</dbReference>
<keyword evidence="4" id="KW-1185">Reference proteome</keyword>
<gene>
    <name evidence="3" type="ORF">ARC20_16820</name>
</gene>
<evidence type="ECO:0000313" key="4">
    <source>
        <dbReference type="Proteomes" id="UP000051802"/>
    </source>
</evidence>
<evidence type="ECO:0000313" key="3">
    <source>
        <dbReference type="EMBL" id="KRG37348.1"/>
    </source>
</evidence>
<comment type="caution">
    <text evidence="3">The sequence shown here is derived from an EMBL/GenBank/DDBJ whole genome shotgun (WGS) entry which is preliminary data.</text>
</comment>
<accession>A0A0R0A7I8</accession>
<keyword evidence="1" id="KW-0812">Transmembrane</keyword>
<dbReference type="EMBL" id="LLXU01000137">
    <property type="protein sequence ID" value="KRG37348.1"/>
    <property type="molecule type" value="Genomic_DNA"/>
</dbReference>
<dbReference type="AlphaFoldDB" id="A0A0R0A7I8"/>
<dbReference type="InterPro" id="IPR025645">
    <property type="entry name" value="DUF4349"/>
</dbReference>
<dbReference type="Proteomes" id="UP000051802">
    <property type="component" value="Unassembled WGS sequence"/>
</dbReference>
<keyword evidence="1" id="KW-1133">Transmembrane helix</keyword>
<feature type="transmembrane region" description="Helical" evidence="1">
    <location>
        <begin position="245"/>
        <end position="267"/>
    </location>
</feature>
<dbReference type="STRING" id="676599.ARC20_16820"/>
<sequence>MAGFLLALALAGCGRHAGQSPEEAAAAAADAAMAGEESARFAAAPPPAPAKMLAPPRGTFLAYEHDASVRLPGADIPAHLAAVRDACQEARFGDCAVLQITQRGDPYPGGEITVRTAPAGVEALLKLAGEGGEIAERSTNAEDLAQQVADTRLTQARLENEHARLLEYQRRGDLKVADLLTLSQRLAEIESGLQVARQDAAQQQRRIDTQRLTINFQAIGTEQRRSELGQAFSETGAIFTGSVAWVVRFIAGVLPPAILGLALLWVARAWWRRRRRRAG</sequence>
<feature type="domain" description="DUF4349" evidence="2">
    <location>
        <begin position="61"/>
        <end position="267"/>
    </location>
</feature>